<keyword evidence="1" id="KW-1133">Transmembrane helix</keyword>
<proteinExistence type="predicted"/>
<reference evidence="2" key="1">
    <citation type="submission" date="2014-05" db="EMBL/GenBank/DDBJ databases">
        <authorList>
            <person name="Chronopoulou M."/>
        </authorList>
    </citation>
    <scope>NUCLEOTIDE SEQUENCE</scope>
    <source>
        <tissue evidence="2">Whole organism</tissue>
    </source>
</reference>
<feature type="transmembrane region" description="Helical" evidence="1">
    <location>
        <begin position="25"/>
        <end position="45"/>
    </location>
</feature>
<keyword evidence="1" id="KW-0472">Membrane</keyword>
<feature type="non-terminal residue" evidence="2">
    <location>
        <position position="1"/>
    </location>
</feature>
<organism evidence="2">
    <name type="scientific">Lepeophtheirus salmonis</name>
    <name type="common">Salmon louse</name>
    <name type="synonym">Caligus salmonis</name>
    <dbReference type="NCBI Taxonomy" id="72036"/>
    <lineage>
        <taxon>Eukaryota</taxon>
        <taxon>Metazoa</taxon>
        <taxon>Ecdysozoa</taxon>
        <taxon>Arthropoda</taxon>
        <taxon>Crustacea</taxon>
        <taxon>Multicrustacea</taxon>
        <taxon>Hexanauplia</taxon>
        <taxon>Copepoda</taxon>
        <taxon>Siphonostomatoida</taxon>
        <taxon>Caligidae</taxon>
        <taxon>Lepeophtheirus</taxon>
    </lineage>
</organism>
<feature type="transmembrane region" description="Helical" evidence="1">
    <location>
        <begin position="57"/>
        <end position="78"/>
    </location>
</feature>
<evidence type="ECO:0000256" key="1">
    <source>
        <dbReference type="SAM" id="Phobius"/>
    </source>
</evidence>
<protein>
    <submittedName>
        <fullName evidence="2">Uncharacterized protein</fullName>
    </submittedName>
</protein>
<accession>A0A0K2V534</accession>
<dbReference type="AlphaFoldDB" id="A0A0K2V534"/>
<sequence length="80" mass="9424">IWCNSCKVLGRTVTRTNEEVSKYSLYLYKYIVVLFFLLHPPFFFFFDDVQFQGVRDFHLFSSFLSLSAFSSSFLLLLLSS</sequence>
<evidence type="ECO:0000313" key="2">
    <source>
        <dbReference type="EMBL" id="CDW45604.1"/>
    </source>
</evidence>
<dbReference type="EMBL" id="HACA01028243">
    <property type="protein sequence ID" value="CDW45604.1"/>
    <property type="molecule type" value="Transcribed_RNA"/>
</dbReference>
<keyword evidence="1" id="KW-0812">Transmembrane</keyword>
<name>A0A0K2V534_LEPSM</name>